<dbReference type="InterPro" id="IPR002018">
    <property type="entry name" value="CarbesteraseB"/>
</dbReference>
<dbReference type="InterPro" id="IPR019826">
    <property type="entry name" value="Carboxylesterase_B_AS"/>
</dbReference>
<dbReference type="InterPro" id="IPR050309">
    <property type="entry name" value="Type-B_Carboxylest/Lipase"/>
</dbReference>
<dbReference type="PANTHER" id="PTHR11559">
    <property type="entry name" value="CARBOXYLESTERASE"/>
    <property type="match status" value="1"/>
</dbReference>
<reference evidence="5 6" key="1">
    <citation type="submission" date="2015-07" db="EMBL/GenBank/DDBJ databases">
        <authorList>
            <person name="Noorani M."/>
        </authorList>
    </citation>
    <scope>NUCLEOTIDE SEQUENCE [LARGE SCALE GENOMIC DNA]</scope>
    <source>
        <strain evidence="5">BBA 69670</strain>
    </source>
</reference>
<dbReference type="PROSITE" id="PS00122">
    <property type="entry name" value="CARBOXYLESTERASE_B_1"/>
    <property type="match status" value="1"/>
</dbReference>
<evidence type="ECO:0000313" key="6">
    <source>
        <dbReference type="Proteomes" id="UP000044841"/>
    </source>
</evidence>
<feature type="chain" id="PRO_5005393366" description="Carboxylic ester hydrolase" evidence="3">
    <location>
        <begin position="19"/>
        <end position="546"/>
    </location>
</feature>
<dbReference type="Gene3D" id="3.40.50.1820">
    <property type="entry name" value="alpha/beta hydrolase"/>
    <property type="match status" value="1"/>
</dbReference>
<dbReference type="SUPFAM" id="SSF53474">
    <property type="entry name" value="alpha/beta-Hydrolases"/>
    <property type="match status" value="1"/>
</dbReference>
<feature type="signal peptide" evidence="3">
    <location>
        <begin position="1"/>
        <end position="18"/>
    </location>
</feature>
<protein>
    <recommendedName>
        <fullName evidence="3">Carboxylic ester hydrolase</fullName>
        <ecNumber evidence="3">3.1.1.-</ecNumber>
    </recommendedName>
</protein>
<proteinExistence type="inferred from homology"/>
<dbReference type="EC" id="3.1.1.-" evidence="3"/>
<dbReference type="Pfam" id="PF00135">
    <property type="entry name" value="COesterase"/>
    <property type="match status" value="1"/>
</dbReference>
<name>A0A0K6FX29_9AGAM</name>
<dbReference type="ESTHER" id="9homo-a0a0k6fx29">
    <property type="family name" value="Fungal_carboxylesterase_lipase"/>
</dbReference>
<dbReference type="GO" id="GO:0016787">
    <property type="term" value="F:hydrolase activity"/>
    <property type="evidence" value="ECO:0007669"/>
    <property type="project" value="UniProtKB-KW"/>
</dbReference>
<keyword evidence="2 3" id="KW-0378">Hydrolase</keyword>
<comment type="similarity">
    <text evidence="1 3">Belongs to the type-B carboxylesterase/lipase family.</text>
</comment>
<evidence type="ECO:0000313" key="5">
    <source>
        <dbReference type="EMBL" id="CUA70825.1"/>
    </source>
</evidence>
<evidence type="ECO:0000256" key="2">
    <source>
        <dbReference type="ARBA" id="ARBA00022801"/>
    </source>
</evidence>
<evidence type="ECO:0000256" key="3">
    <source>
        <dbReference type="RuleBase" id="RU361235"/>
    </source>
</evidence>
<feature type="domain" description="Carboxylesterase type B" evidence="4">
    <location>
        <begin position="34"/>
        <end position="523"/>
    </location>
</feature>
<dbReference type="AlphaFoldDB" id="A0A0K6FX29"/>
<dbReference type="InterPro" id="IPR029058">
    <property type="entry name" value="AB_hydrolase_fold"/>
</dbReference>
<keyword evidence="3" id="KW-0732">Signal</keyword>
<accession>A0A0K6FX29</accession>
<gene>
    <name evidence="5" type="ORF">RSOLAG22IIIB_09164</name>
</gene>
<dbReference type="EMBL" id="CYGV01001199">
    <property type="protein sequence ID" value="CUA70825.1"/>
    <property type="molecule type" value="Genomic_DNA"/>
</dbReference>
<dbReference type="Proteomes" id="UP000044841">
    <property type="component" value="Unassembled WGS sequence"/>
</dbReference>
<sequence>MWFLNVVLLFWLSSITKCDTVIVTGPSGVSYLGVRNTTSKQDTFFSIPYAKPPVGALRFKPPQAWAPSSSKTLVNATVDGPICIQSAPIDYSVVSEDCLHLSLWRPNNITAKLPVMVWIYGGGFLNGSTLGYPGEGILNTAFQLGKPVVYVAMNYRLGIYGFPPGKQSEAAGALNLGLKDQRLALEWVKKNIGLFGGDPDRVMIFGESAGAMSVAYQMMYKDGKHGGVFRTALMESGAPSTYAALPASYPPRQAAYDFIANATGCSPNNFECLRNANGDKLRQANYDVFKIPPNLRPLDPYPSVVGPTLSPGDPFISRSPKETIRRGNFTQIPFVCGTNLDEGTIFTTNPETTEDVVSYLTTQLPGLTFGITNKTVVNQLLEYYPADPSAGSPYGTGNDTVGKAAQYKRVASIIGDLVFDAPRRDFLQVATKLGVSAWSYQWAQTGLEAPEFGAAHSFELNFVFQSLPAGIPQPLLDLGVAMIDNWITLAYKLDPGATNNSIRAGSTWPKYGAEGKSLKFQTGNTTIIRDNFRVDGMNYIRDNILT</sequence>
<evidence type="ECO:0000259" key="4">
    <source>
        <dbReference type="Pfam" id="PF00135"/>
    </source>
</evidence>
<evidence type="ECO:0000256" key="1">
    <source>
        <dbReference type="ARBA" id="ARBA00005964"/>
    </source>
</evidence>
<organism evidence="5 6">
    <name type="scientific">Rhizoctonia solani</name>
    <dbReference type="NCBI Taxonomy" id="456999"/>
    <lineage>
        <taxon>Eukaryota</taxon>
        <taxon>Fungi</taxon>
        <taxon>Dikarya</taxon>
        <taxon>Basidiomycota</taxon>
        <taxon>Agaricomycotina</taxon>
        <taxon>Agaricomycetes</taxon>
        <taxon>Cantharellales</taxon>
        <taxon>Ceratobasidiaceae</taxon>
        <taxon>Rhizoctonia</taxon>
    </lineage>
</organism>
<keyword evidence="6" id="KW-1185">Reference proteome</keyword>